<dbReference type="EMBL" id="MUJZ01005614">
    <property type="protein sequence ID" value="OTF83019.1"/>
    <property type="molecule type" value="Genomic_DNA"/>
</dbReference>
<dbReference type="AlphaFoldDB" id="A0A1Y3BPX3"/>
<feature type="non-terminal residue" evidence="2">
    <location>
        <position position="1"/>
    </location>
</feature>
<accession>A0A1Y3BPX3</accession>
<comment type="function">
    <text evidence="1">Probably involved in the biogenesis of the COX complex.</text>
</comment>
<protein>
    <recommendedName>
        <fullName evidence="1">SURF1-like protein</fullName>
    </recommendedName>
</protein>
<sequence length="78" mass="9402">REPFTPKQEFTQGYWTRRDIEKISEQLQTKPIYLDAFENYPLKLIFENGQRQFDIGPIGGQTRINLRNEHLSYIITWL</sequence>
<dbReference type="InterPro" id="IPR002994">
    <property type="entry name" value="Surf1/Shy1"/>
</dbReference>
<evidence type="ECO:0000313" key="3">
    <source>
        <dbReference type="Proteomes" id="UP000194236"/>
    </source>
</evidence>
<keyword evidence="1" id="KW-0496">Mitochondrion</keyword>
<gene>
    <name evidence="2" type="ORF">BLA29_012999</name>
</gene>
<dbReference type="GO" id="GO:0005743">
    <property type="term" value="C:mitochondrial inner membrane"/>
    <property type="evidence" value="ECO:0007669"/>
    <property type="project" value="UniProtKB-SubCell"/>
</dbReference>
<keyword evidence="1" id="KW-0472">Membrane</keyword>
<dbReference type="PROSITE" id="PS50895">
    <property type="entry name" value="SURF1"/>
    <property type="match status" value="1"/>
</dbReference>
<evidence type="ECO:0000313" key="2">
    <source>
        <dbReference type="EMBL" id="OTF83019.1"/>
    </source>
</evidence>
<dbReference type="OrthoDB" id="10040024at2759"/>
<evidence type="ECO:0000256" key="1">
    <source>
        <dbReference type="RuleBase" id="RU363076"/>
    </source>
</evidence>
<keyword evidence="1" id="KW-0999">Mitochondrion inner membrane</keyword>
<comment type="caution">
    <text evidence="2">The sequence shown here is derived from an EMBL/GenBank/DDBJ whole genome shotgun (WGS) entry which is preliminary data.</text>
</comment>
<dbReference type="Pfam" id="PF02104">
    <property type="entry name" value="SURF1"/>
    <property type="match status" value="1"/>
</dbReference>
<keyword evidence="3" id="KW-1185">Reference proteome</keyword>
<proteinExistence type="inferred from homology"/>
<name>A0A1Y3BPX3_EURMA</name>
<comment type="similarity">
    <text evidence="1">Belongs to the SURF1 family.</text>
</comment>
<organism evidence="2 3">
    <name type="scientific">Euroglyphus maynei</name>
    <name type="common">Mayne's house dust mite</name>
    <dbReference type="NCBI Taxonomy" id="6958"/>
    <lineage>
        <taxon>Eukaryota</taxon>
        <taxon>Metazoa</taxon>
        <taxon>Ecdysozoa</taxon>
        <taxon>Arthropoda</taxon>
        <taxon>Chelicerata</taxon>
        <taxon>Arachnida</taxon>
        <taxon>Acari</taxon>
        <taxon>Acariformes</taxon>
        <taxon>Sarcoptiformes</taxon>
        <taxon>Astigmata</taxon>
        <taxon>Psoroptidia</taxon>
        <taxon>Analgoidea</taxon>
        <taxon>Pyroglyphidae</taxon>
        <taxon>Pyroglyphinae</taxon>
        <taxon>Euroglyphus</taxon>
    </lineage>
</organism>
<reference evidence="2 3" key="1">
    <citation type="submission" date="2017-03" db="EMBL/GenBank/DDBJ databases">
        <title>Genome Survey of Euroglyphus maynei.</title>
        <authorList>
            <person name="Arlian L.G."/>
            <person name="Morgan M.S."/>
            <person name="Rider S.D."/>
        </authorList>
    </citation>
    <scope>NUCLEOTIDE SEQUENCE [LARGE SCALE GENOMIC DNA]</scope>
    <source>
        <strain evidence="2">Arlian Lab</strain>
        <tissue evidence="2">Whole body</tissue>
    </source>
</reference>
<comment type="subcellular location">
    <subcellularLocation>
        <location evidence="1">Mitochondrion inner membrane</location>
        <topology evidence="1">Multi-pass membrane protein</topology>
    </subcellularLocation>
</comment>
<dbReference type="Proteomes" id="UP000194236">
    <property type="component" value="Unassembled WGS sequence"/>
</dbReference>